<evidence type="ECO:0000313" key="10">
    <source>
        <dbReference type="RefSeq" id="XP_055881069.1"/>
    </source>
</evidence>
<dbReference type="InterPro" id="IPR038100">
    <property type="entry name" value="NLV2_N_sf"/>
</dbReference>
<dbReference type="PANTHER" id="PTHR23077">
    <property type="entry name" value="AAA-FAMILY ATPASE"/>
    <property type="match status" value="1"/>
</dbReference>
<dbReference type="GO" id="GO:0003723">
    <property type="term" value="F:RNA binding"/>
    <property type="evidence" value="ECO:0007669"/>
    <property type="project" value="TreeGrafter"/>
</dbReference>
<dbReference type="GO" id="GO:0005634">
    <property type="term" value="C:nucleus"/>
    <property type="evidence" value="ECO:0007669"/>
    <property type="project" value="TreeGrafter"/>
</dbReference>
<comment type="subcellular location">
    <subcellularLocation>
        <location evidence="1">Cytoplasm</location>
    </subcellularLocation>
</comment>
<dbReference type="PROSITE" id="PS00674">
    <property type="entry name" value="AAA"/>
    <property type="match status" value="2"/>
</dbReference>
<dbReference type="InterPro" id="IPR041569">
    <property type="entry name" value="AAA_lid_3"/>
</dbReference>
<keyword evidence="4" id="KW-0067">ATP-binding</keyword>
<evidence type="ECO:0000256" key="4">
    <source>
        <dbReference type="ARBA" id="ARBA00022840"/>
    </source>
</evidence>
<comment type="similarity">
    <text evidence="5">Belongs to the AAA ATPase family. AFG2 subfamily.</text>
</comment>
<evidence type="ECO:0000256" key="6">
    <source>
        <dbReference type="SAM" id="MobiDB-lite"/>
    </source>
</evidence>
<dbReference type="InterPro" id="IPR003959">
    <property type="entry name" value="ATPase_AAA_core"/>
</dbReference>
<dbReference type="GO" id="GO:0005737">
    <property type="term" value="C:cytoplasm"/>
    <property type="evidence" value="ECO:0007669"/>
    <property type="project" value="UniProtKB-SubCell"/>
</dbReference>
<dbReference type="Gene3D" id="1.10.10.2010">
    <property type="match status" value="1"/>
</dbReference>
<dbReference type="GO" id="GO:0005524">
    <property type="term" value="F:ATP binding"/>
    <property type="evidence" value="ECO:0007669"/>
    <property type="project" value="UniProtKB-KW"/>
</dbReference>
<feature type="compositionally biased region" description="Polar residues" evidence="6">
    <location>
        <begin position="78"/>
        <end position="93"/>
    </location>
</feature>
<evidence type="ECO:0000259" key="7">
    <source>
        <dbReference type="SMART" id="SM00382"/>
    </source>
</evidence>
<evidence type="ECO:0000256" key="2">
    <source>
        <dbReference type="ARBA" id="ARBA00022490"/>
    </source>
</evidence>
<evidence type="ECO:0000256" key="3">
    <source>
        <dbReference type="ARBA" id="ARBA00022741"/>
    </source>
</evidence>
<dbReference type="InterPro" id="IPR050168">
    <property type="entry name" value="AAA_ATPase_domain"/>
</dbReference>
<evidence type="ECO:0000256" key="5">
    <source>
        <dbReference type="ARBA" id="ARBA00061477"/>
    </source>
</evidence>
<evidence type="ECO:0000256" key="1">
    <source>
        <dbReference type="ARBA" id="ARBA00004496"/>
    </source>
</evidence>
<dbReference type="PANTHER" id="PTHR23077:SF171">
    <property type="entry name" value="NUCLEAR VALOSIN-CONTAINING PROTEIN-LIKE"/>
    <property type="match status" value="1"/>
</dbReference>
<dbReference type="Pfam" id="PF16725">
    <property type="entry name" value="Nucleolin_bd"/>
    <property type="match status" value="1"/>
</dbReference>
<feature type="compositionally biased region" description="Polar residues" evidence="6">
    <location>
        <begin position="269"/>
        <end position="285"/>
    </location>
</feature>
<dbReference type="Pfam" id="PF17862">
    <property type="entry name" value="AAA_lid_3"/>
    <property type="match status" value="1"/>
</dbReference>
<feature type="region of interest" description="Disordered" evidence="6">
    <location>
        <begin position="32"/>
        <end position="107"/>
    </location>
</feature>
<keyword evidence="3" id="KW-0547">Nucleotide-binding</keyword>
<dbReference type="Proteomes" id="UP001165740">
    <property type="component" value="Chromosome 3"/>
</dbReference>
<feature type="compositionally biased region" description="Basic and acidic residues" evidence="6">
    <location>
        <begin position="94"/>
        <end position="107"/>
    </location>
</feature>
<dbReference type="SMART" id="SM00382">
    <property type="entry name" value="AAA"/>
    <property type="match status" value="2"/>
</dbReference>
<dbReference type="Gene3D" id="1.10.8.60">
    <property type="match status" value="2"/>
</dbReference>
<keyword evidence="8" id="KW-1185">Reference proteome</keyword>
<feature type="domain" description="AAA+ ATPase" evidence="7">
    <location>
        <begin position="389"/>
        <end position="526"/>
    </location>
</feature>
<dbReference type="FunFam" id="3.40.50.300:FF:000567">
    <property type="entry name" value="ATPase, AAA family protein"/>
    <property type="match status" value="1"/>
</dbReference>
<dbReference type="InterPro" id="IPR027417">
    <property type="entry name" value="P-loop_NTPase"/>
</dbReference>
<dbReference type="GO" id="GO:0042254">
    <property type="term" value="P:ribosome biogenesis"/>
    <property type="evidence" value="ECO:0007669"/>
    <property type="project" value="TreeGrafter"/>
</dbReference>
<organism evidence="8 10">
    <name type="scientific">Biomphalaria glabrata</name>
    <name type="common">Bloodfluke planorb</name>
    <name type="synonym">Freshwater snail</name>
    <dbReference type="NCBI Taxonomy" id="6526"/>
    <lineage>
        <taxon>Eukaryota</taxon>
        <taxon>Metazoa</taxon>
        <taxon>Spiralia</taxon>
        <taxon>Lophotrochozoa</taxon>
        <taxon>Mollusca</taxon>
        <taxon>Gastropoda</taxon>
        <taxon>Heterobranchia</taxon>
        <taxon>Euthyneura</taxon>
        <taxon>Panpulmonata</taxon>
        <taxon>Hygrophila</taxon>
        <taxon>Lymnaeoidea</taxon>
        <taxon>Planorbidae</taxon>
        <taxon>Biomphalaria</taxon>
    </lineage>
</organism>
<dbReference type="RefSeq" id="XP_055881069.1">
    <property type="nucleotide sequence ID" value="XM_056025094.1"/>
</dbReference>
<dbReference type="InterPro" id="IPR003960">
    <property type="entry name" value="ATPase_AAA_CS"/>
</dbReference>
<accession>A0A9W3A1M0</accession>
<dbReference type="InterPro" id="IPR003593">
    <property type="entry name" value="AAA+_ATPase"/>
</dbReference>
<name>A0A9W3A1M0_BIOGL</name>
<feature type="region of interest" description="Disordered" evidence="6">
    <location>
        <begin position="269"/>
        <end position="343"/>
    </location>
</feature>
<dbReference type="AlphaFoldDB" id="A0A9W3A1M0"/>
<dbReference type="OrthoDB" id="2187at2759"/>
<dbReference type="GeneID" id="106052180"/>
<dbReference type="RefSeq" id="XP_013062942.2">
    <property type="nucleotide sequence ID" value="XM_013207488.2"/>
</dbReference>
<feature type="compositionally biased region" description="Basic and acidic residues" evidence="6">
    <location>
        <begin position="32"/>
        <end position="46"/>
    </location>
</feature>
<dbReference type="Gene3D" id="3.40.50.300">
    <property type="entry name" value="P-loop containing nucleotide triphosphate hydrolases"/>
    <property type="match status" value="2"/>
</dbReference>
<dbReference type="InterPro" id="IPR031996">
    <property type="entry name" value="NVL2_nucleolin-bd"/>
</dbReference>
<gene>
    <name evidence="9 10" type="primary">LOC106052180</name>
</gene>
<protein>
    <submittedName>
        <fullName evidence="9 10">Nuclear valosin-containing protein-like isoform X1</fullName>
    </submittedName>
</protein>
<proteinExistence type="inferred from homology"/>
<dbReference type="SUPFAM" id="SSF52540">
    <property type="entry name" value="P-loop containing nucleoside triphosphate hydrolases"/>
    <property type="match status" value="2"/>
</dbReference>
<reference evidence="9 10" key="1">
    <citation type="submission" date="2025-04" db="UniProtKB">
        <authorList>
            <consortium name="RefSeq"/>
        </authorList>
    </citation>
    <scope>IDENTIFICATION</scope>
</reference>
<dbReference type="OMA" id="GLWSTHR"/>
<dbReference type="Pfam" id="PF00004">
    <property type="entry name" value="AAA"/>
    <property type="match status" value="2"/>
</dbReference>
<evidence type="ECO:0000313" key="9">
    <source>
        <dbReference type="RefSeq" id="XP_013062942.2"/>
    </source>
</evidence>
<feature type="domain" description="AAA+ ATPase" evidence="7">
    <location>
        <begin position="679"/>
        <end position="816"/>
    </location>
</feature>
<sequence length="944" mass="105970">MSSAASIRRRKLKVENPEKYAELLVKEREAAKRYRQEKKKHWEEGSHTQAEIDEYNAQNMKRRQHKRDYYLKSKSQRSRQTWNSAVIANTPNSEQEKKRPKDMSPSEYRKYRNNQKKAQLQALSHQKKTALKRKNRERMRKVREAAKLARMNRTKVRPTERVEPLQQSAHNLDQQILKNKAGKLSISDLTEQLQQQHSEYARKKKSAFFKSVEKGFELASKELINEGVNLSSLDASSESETDSELVNYEDKNIMNHMISNMYKQKKLPDSQNNLLNSTPPTSAQVDTGKGQGWFIDRHKGSSDSQTPVPSSEKRNIQQSLTETSTTERPVKKPKLANDLHKKKSKRKALVYPAVTFAHVGGNSSILQHLEEHCQFLEYPELLPKIKGDLPKCFLIHGPTGCGKTLLANAIAGEYKVPLISMTATELVAGISGDSEANIRDLFEQAAESAPCILLIDDVDAIASKRENATKGMESRLVTQLSNSMDELRSKNLPVLLICATNRPNNLDEAFRRTGRFDIEYVMRFPNRDARKSILEALCKDVQLGPNVSLSEIADLTPGYVGSDLKTLISITNACALHRIICECKRNNKNLKAVHEDSPRLKVVFTPEEIDQFQVKLLKSDFQKAMTEVKPTAKQEDVILVPNTTWDDIGGLDSIRKKLNLCIMERTKRPALYQAIGMTSAAGVLLVGPPGCGKTSVARAVANEAGINFLYIKGAELLNKYVGESEKNVRDLFKKASSLAPCVIFFDEIDSICPRRSSGSEENSTSRVTNQLLLEMSGLEQRTEVYVIAATNRLDRLDKAFLRPGRMDKIIYVGLPTAEGRVEILTALTKNGTRPNLASDVSLDRIGRDKRCEGFSGADLGNLVQVAREACLEEIIESTEASSDLVQPVVNNSHFEVAFQSVRPSVDAESKRNYEAVRKLLENKTSKKDLQNLAADANIDAMDVL</sequence>
<keyword evidence="2" id="KW-0963">Cytoplasm</keyword>
<dbReference type="KEGG" id="bgt:106052180"/>
<feature type="compositionally biased region" description="Polar residues" evidence="6">
    <location>
        <begin position="316"/>
        <end position="327"/>
    </location>
</feature>
<dbReference type="GO" id="GO:1990275">
    <property type="term" value="F:preribosome binding"/>
    <property type="evidence" value="ECO:0007669"/>
    <property type="project" value="TreeGrafter"/>
</dbReference>
<dbReference type="GO" id="GO:0016887">
    <property type="term" value="F:ATP hydrolysis activity"/>
    <property type="evidence" value="ECO:0007669"/>
    <property type="project" value="InterPro"/>
</dbReference>
<evidence type="ECO:0000313" key="8">
    <source>
        <dbReference type="Proteomes" id="UP001165740"/>
    </source>
</evidence>